<evidence type="ECO:0000256" key="1">
    <source>
        <dbReference type="SAM" id="MobiDB-lite"/>
    </source>
</evidence>
<keyword evidence="3" id="KW-1185">Reference proteome</keyword>
<reference evidence="2" key="2">
    <citation type="journal article" date="2020" name="Nat. Commun.">
        <title>Large-scale genome sequencing of mycorrhizal fungi provides insights into the early evolution of symbiotic traits.</title>
        <authorList>
            <person name="Miyauchi S."/>
            <person name="Kiss E."/>
            <person name="Kuo A."/>
            <person name="Drula E."/>
            <person name="Kohler A."/>
            <person name="Sanchez-Garcia M."/>
            <person name="Morin E."/>
            <person name="Andreopoulos B."/>
            <person name="Barry K.W."/>
            <person name="Bonito G."/>
            <person name="Buee M."/>
            <person name="Carver A."/>
            <person name="Chen C."/>
            <person name="Cichocki N."/>
            <person name="Clum A."/>
            <person name="Culley D."/>
            <person name="Crous P.W."/>
            <person name="Fauchery L."/>
            <person name="Girlanda M."/>
            <person name="Hayes R.D."/>
            <person name="Keri Z."/>
            <person name="LaButti K."/>
            <person name="Lipzen A."/>
            <person name="Lombard V."/>
            <person name="Magnuson J."/>
            <person name="Maillard F."/>
            <person name="Murat C."/>
            <person name="Nolan M."/>
            <person name="Ohm R.A."/>
            <person name="Pangilinan J."/>
            <person name="Pereira M.F."/>
            <person name="Perotto S."/>
            <person name="Peter M."/>
            <person name="Pfister S."/>
            <person name="Riley R."/>
            <person name="Sitrit Y."/>
            <person name="Stielow J.B."/>
            <person name="Szollosi G."/>
            <person name="Zifcakova L."/>
            <person name="Stursova M."/>
            <person name="Spatafora J.W."/>
            <person name="Tedersoo L."/>
            <person name="Vaario L.M."/>
            <person name="Yamada A."/>
            <person name="Yan M."/>
            <person name="Wang P."/>
            <person name="Xu J."/>
            <person name="Bruns T."/>
            <person name="Baldrian P."/>
            <person name="Vilgalys R."/>
            <person name="Dunand C."/>
            <person name="Henrissat B."/>
            <person name="Grigoriev I.V."/>
            <person name="Hibbett D."/>
            <person name="Nagy L.G."/>
            <person name="Martin F.M."/>
        </authorList>
    </citation>
    <scope>NUCLEOTIDE SEQUENCE</scope>
    <source>
        <strain evidence="2">BED1</strain>
    </source>
</reference>
<feature type="region of interest" description="Disordered" evidence="1">
    <location>
        <begin position="222"/>
        <end position="247"/>
    </location>
</feature>
<evidence type="ECO:0000313" key="3">
    <source>
        <dbReference type="Proteomes" id="UP001194468"/>
    </source>
</evidence>
<sequence length="247" mass="27607">MCIAGVLANGDFEAIRGLQSVNETVCSFDEGRIPPWFPASYRSEGRAVPSPTRLLSSSQAIRGLQPVYEAICSFDEGRIPPWFPASCRSKGRAVPSSTRLLCSSQAIRGLQPVYEAICSFEEGFDEQRIPAWFRLSFASNVYIKNRNRQLRDDLQERTHPLTQRTPINAPSTKHISRHGSLPRVVPKAEPRRPRPSCFACSRNYQTSVGVVNASRERQHVKAKVSAAGTRHPGVSRPSTPRHRKHAY</sequence>
<dbReference type="Proteomes" id="UP001194468">
    <property type="component" value="Unassembled WGS sequence"/>
</dbReference>
<comment type="caution">
    <text evidence="2">The sequence shown here is derived from an EMBL/GenBank/DDBJ whole genome shotgun (WGS) entry which is preliminary data.</text>
</comment>
<feature type="compositionally biased region" description="Polar residues" evidence="1">
    <location>
        <begin position="163"/>
        <end position="173"/>
    </location>
</feature>
<dbReference type="AlphaFoldDB" id="A0AAD4C2T8"/>
<gene>
    <name evidence="2" type="ORF">L210DRAFT_2792376</name>
</gene>
<protein>
    <submittedName>
        <fullName evidence="2">Uncharacterized protein</fullName>
    </submittedName>
</protein>
<reference evidence="2" key="1">
    <citation type="submission" date="2019-10" db="EMBL/GenBank/DDBJ databases">
        <authorList>
            <consortium name="DOE Joint Genome Institute"/>
            <person name="Kuo A."/>
            <person name="Miyauchi S."/>
            <person name="Kiss E."/>
            <person name="Drula E."/>
            <person name="Kohler A."/>
            <person name="Sanchez-Garcia M."/>
            <person name="Andreopoulos B."/>
            <person name="Barry K.W."/>
            <person name="Bonito G."/>
            <person name="Buee M."/>
            <person name="Carver A."/>
            <person name="Chen C."/>
            <person name="Cichocki N."/>
            <person name="Clum A."/>
            <person name="Culley D."/>
            <person name="Crous P.W."/>
            <person name="Fauchery L."/>
            <person name="Girlanda M."/>
            <person name="Hayes R."/>
            <person name="Keri Z."/>
            <person name="LaButti K."/>
            <person name="Lipzen A."/>
            <person name="Lombard V."/>
            <person name="Magnuson J."/>
            <person name="Maillard F."/>
            <person name="Morin E."/>
            <person name="Murat C."/>
            <person name="Nolan M."/>
            <person name="Ohm R."/>
            <person name="Pangilinan J."/>
            <person name="Pereira M."/>
            <person name="Perotto S."/>
            <person name="Peter M."/>
            <person name="Riley R."/>
            <person name="Sitrit Y."/>
            <person name="Stielow B."/>
            <person name="Szollosi G."/>
            <person name="Zifcakova L."/>
            <person name="Stursova M."/>
            <person name="Spatafora J.W."/>
            <person name="Tedersoo L."/>
            <person name="Vaario L.-M."/>
            <person name="Yamada A."/>
            <person name="Yan M."/>
            <person name="Wang P."/>
            <person name="Xu J."/>
            <person name="Bruns T."/>
            <person name="Baldrian P."/>
            <person name="Vilgalys R."/>
            <person name="Henrissat B."/>
            <person name="Grigoriev I.V."/>
            <person name="Hibbett D."/>
            <person name="Nagy L.G."/>
            <person name="Martin F.M."/>
        </authorList>
    </citation>
    <scope>NUCLEOTIDE SEQUENCE</scope>
    <source>
        <strain evidence="2">BED1</strain>
    </source>
</reference>
<dbReference type="EMBL" id="WHUW01000004">
    <property type="protein sequence ID" value="KAF8447369.1"/>
    <property type="molecule type" value="Genomic_DNA"/>
</dbReference>
<organism evidence="2 3">
    <name type="scientific">Boletus edulis BED1</name>
    <dbReference type="NCBI Taxonomy" id="1328754"/>
    <lineage>
        <taxon>Eukaryota</taxon>
        <taxon>Fungi</taxon>
        <taxon>Dikarya</taxon>
        <taxon>Basidiomycota</taxon>
        <taxon>Agaricomycotina</taxon>
        <taxon>Agaricomycetes</taxon>
        <taxon>Agaricomycetidae</taxon>
        <taxon>Boletales</taxon>
        <taxon>Boletineae</taxon>
        <taxon>Boletaceae</taxon>
        <taxon>Boletoideae</taxon>
        <taxon>Boletus</taxon>
    </lineage>
</organism>
<accession>A0AAD4C2T8</accession>
<evidence type="ECO:0000313" key="2">
    <source>
        <dbReference type="EMBL" id="KAF8447369.1"/>
    </source>
</evidence>
<proteinExistence type="predicted"/>
<name>A0AAD4C2T8_BOLED</name>
<feature type="region of interest" description="Disordered" evidence="1">
    <location>
        <begin position="163"/>
        <end position="192"/>
    </location>
</feature>